<evidence type="ECO:0000313" key="5">
    <source>
        <dbReference type="Proteomes" id="UP000076078"/>
    </source>
</evidence>
<organism evidence="4 5">
    <name type="scientific">Tieghemostelium lacteum</name>
    <name type="common">Slime mold</name>
    <name type="synonym">Dictyostelium lacteum</name>
    <dbReference type="NCBI Taxonomy" id="361077"/>
    <lineage>
        <taxon>Eukaryota</taxon>
        <taxon>Amoebozoa</taxon>
        <taxon>Evosea</taxon>
        <taxon>Eumycetozoa</taxon>
        <taxon>Dictyostelia</taxon>
        <taxon>Dictyosteliales</taxon>
        <taxon>Raperosteliaceae</taxon>
        <taxon>Tieghemostelium</taxon>
    </lineage>
</organism>
<protein>
    <submittedName>
        <fullName evidence="4">Tenascin X</fullName>
    </submittedName>
</protein>
<keyword evidence="1 3" id="KW-0732">Signal</keyword>
<keyword evidence="5" id="KW-1185">Reference proteome</keyword>
<dbReference type="Pfam" id="PF13517">
    <property type="entry name" value="FG-GAP_3"/>
    <property type="match status" value="1"/>
</dbReference>
<dbReference type="SUPFAM" id="SSF69318">
    <property type="entry name" value="Integrin alpha N-terminal domain"/>
    <property type="match status" value="1"/>
</dbReference>
<dbReference type="Gene3D" id="2.130.10.130">
    <property type="entry name" value="Integrin alpha, N-terminal"/>
    <property type="match status" value="2"/>
</dbReference>
<feature type="signal peptide" evidence="3">
    <location>
        <begin position="1"/>
        <end position="18"/>
    </location>
</feature>
<dbReference type="OrthoDB" id="21139at2759"/>
<gene>
    <name evidence="4" type="ORF">DLAC_04076</name>
</gene>
<dbReference type="STRING" id="361077.A0A151ZS50"/>
<accession>A0A151ZS50</accession>
<name>A0A151ZS50_TIELA</name>
<dbReference type="InParanoid" id="A0A151ZS50"/>
<comment type="caution">
    <text evidence="4">The sequence shown here is derived from an EMBL/GenBank/DDBJ whole genome shotgun (WGS) entry which is preliminary data.</text>
</comment>
<reference evidence="4 5" key="1">
    <citation type="submission" date="2015-12" db="EMBL/GenBank/DDBJ databases">
        <title>Dictyostelia acquired genes for synthesis and detection of signals that induce cell-type specialization by lateral gene transfer from prokaryotes.</title>
        <authorList>
            <person name="Gloeckner G."/>
            <person name="Schaap P."/>
        </authorList>
    </citation>
    <scope>NUCLEOTIDE SEQUENCE [LARGE SCALE GENOMIC DNA]</scope>
    <source>
        <strain evidence="4 5">TK</strain>
    </source>
</reference>
<evidence type="ECO:0000256" key="1">
    <source>
        <dbReference type="ARBA" id="ARBA00022729"/>
    </source>
</evidence>
<evidence type="ECO:0000313" key="4">
    <source>
        <dbReference type="EMBL" id="KYQ96776.1"/>
    </source>
</evidence>
<dbReference type="Proteomes" id="UP000076078">
    <property type="component" value="Unassembled WGS sequence"/>
</dbReference>
<feature type="region of interest" description="Disordered" evidence="2">
    <location>
        <begin position="573"/>
        <end position="635"/>
    </location>
</feature>
<dbReference type="AlphaFoldDB" id="A0A151ZS50"/>
<evidence type="ECO:0000256" key="3">
    <source>
        <dbReference type="SAM" id="SignalP"/>
    </source>
</evidence>
<sequence>MYIFILLIFFLKISINIGFPSTENLFNNSNSYGIEISTEYKAGGFDFNGDGKQDFITSDDGTNKIYVFFGDISRYGGQRPLKVSMIDGINGFSIDISKSHLKNFFICGDINNDGYDEIIFRMSNRQLKIIYGHAGPFKNDFSTFDGFDGFVIDYVYSTRDKFASYQVLCDHNGDGVNDLIFNTVDEVYVLYGLNNGKKFPTNSGKFDINYISNGTFGHIMQKKNTLNFGCGDLNNDAIDDLVILLDGIGTVNFGVNLYPNPYNPVLNGTNGFRIDIQAYELIYVNQSGFGDFNGDGLIDMAVVGQDSRSIYMIYGKKGGIWESHFDINSGNSSEVVKWVRDISNPQEMCDSIYFGDFNGDGISDISCNVYTGYTWGVYGSTMKLPAVYDLNIKTSPLYGDCRSFMIFNTATAFSTWTDFNNDGVQDLILQFIFSKNYILFGEKTIFSVSLNIINSSIAYNSKGEYRFLDSNFNPKSSGNCNVQFITFKVLDGIDAYDQLSFSSSNTTSSDVVSISNVELQLFNTNRDPNFLQSLSNVFYKTNRNSSFVKISITYLNLINDTIQIFTSNPTINTTSTSTTTTSSSPITATASTSTSTTNTPPITTTATTSTATTSTSTTSTATTTGTQPPVTATATTSRFTQQNNTVNNDCICIKGQICLPNSHICVNQFDVYQGESCFHLPCALGYHCLEKSNQIYKCVKKDSCISCSDITCKSPHRCILIPTTSQKCKYQPTCSN</sequence>
<feature type="chain" id="PRO_5007593444" evidence="3">
    <location>
        <begin position="19"/>
        <end position="736"/>
    </location>
</feature>
<dbReference type="InterPro" id="IPR013517">
    <property type="entry name" value="FG-GAP"/>
</dbReference>
<proteinExistence type="predicted"/>
<dbReference type="InterPro" id="IPR028994">
    <property type="entry name" value="Integrin_alpha_N"/>
</dbReference>
<evidence type="ECO:0000256" key="2">
    <source>
        <dbReference type="SAM" id="MobiDB-lite"/>
    </source>
</evidence>
<dbReference type="EMBL" id="LODT01000021">
    <property type="protein sequence ID" value="KYQ96776.1"/>
    <property type="molecule type" value="Genomic_DNA"/>
</dbReference>